<dbReference type="GO" id="GO:0012505">
    <property type="term" value="C:endomembrane system"/>
    <property type="evidence" value="ECO:0007669"/>
    <property type="project" value="UniProtKB-ARBA"/>
</dbReference>
<keyword evidence="2" id="KW-0472">Membrane</keyword>
<dbReference type="GO" id="GO:0016887">
    <property type="term" value="F:ATP hydrolysis activity"/>
    <property type="evidence" value="ECO:0007669"/>
    <property type="project" value="InterPro"/>
</dbReference>
<sequence length="329" mass="37779">MLLHSFTIFILIFYSCIGFSFGFIHIVPGIASYIYEGLKCSFQICCNENEIPAKFDVLETSLKNNIYGQPLVQDTLSKALKSHWKKDFKPSKALTISFHGGPGVGKNYVSKFIQEALFKDGMKSPHVHNFIARLDFPEASQVDVYKKNLANWIKGNVTRCPKQLFIFDEVNNMPSGVLDVLKPFMDYVDYINGISYKEVIFLLLSNTGYHIINEYTYELWKQGIKREELKLSHFEKIVAKGAFNEKGGFLMADIIKRNLVDHYIPFLPLMEEHLVLCVRKEFEIRGILNPSLEDIRKVLEFIDWGPEPNKIFSKTGCKRISQKVGLLSI</sequence>
<dbReference type="PANTHER" id="PTHR10760:SF2">
    <property type="entry name" value="LD13476P-RELATED"/>
    <property type="match status" value="1"/>
</dbReference>
<evidence type="ECO:0000256" key="2">
    <source>
        <dbReference type="SAM" id="Phobius"/>
    </source>
</evidence>
<dbReference type="EMBL" id="JARQZJ010000005">
    <property type="protein sequence ID" value="KAK9871411.1"/>
    <property type="molecule type" value="Genomic_DNA"/>
</dbReference>
<proteinExistence type="inferred from homology"/>
<evidence type="ECO:0000313" key="4">
    <source>
        <dbReference type="Proteomes" id="UP001431783"/>
    </source>
</evidence>
<dbReference type="AlphaFoldDB" id="A0AAW1TUK8"/>
<evidence type="ECO:0000313" key="3">
    <source>
        <dbReference type="EMBL" id="KAK9871411.1"/>
    </source>
</evidence>
<keyword evidence="2" id="KW-0812">Transmembrane</keyword>
<dbReference type="Gene3D" id="3.40.50.300">
    <property type="entry name" value="P-loop containing nucleotide triphosphate hydrolases"/>
    <property type="match status" value="1"/>
</dbReference>
<dbReference type="GO" id="GO:0005524">
    <property type="term" value="F:ATP binding"/>
    <property type="evidence" value="ECO:0007669"/>
    <property type="project" value="InterPro"/>
</dbReference>
<evidence type="ECO:0000256" key="1">
    <source>
        <dbReference type="ARBA" id="ARBA00006235"/>
    </source>
</evidence>
<dbReference type="GO" id="GO:0005737">
    <property type="term" value="C:cytoplasm"/>
    <property type="evidence" value="ECO:0007669"/>
    <property type="project" value="UniProtKB-ARBA"/>
</dbReference>
<keyword evidence="4" id="KW-1185">Reference proteome</keyword>
<gene>
    <name evidence="3" type="ORF">WA026_011662</name>
</gene>
<accession>A0AAW1TUK8</accession>
<dbReference type="InterPro" id="IPR027417">
    <property type="entry name" value="P-loop_NTPase"/>
</dbReference>
<organism evidence="3 4">
    <name type="scientific">Henosepilachna vigintioctopunctata</name>
    <dbReference type="NCBI Taxonomy" id="420089"/>
    <lineage>
        <taxon>Eukaryota</taxon>
        <taxon>Metazoa</taxon>
        <taxon>Ecdysozoa</taxon>
        <taxon>Arthropoda</taxon>
        <taxon>Hexapoda</taxon>
        <taxon>Insecta</taxon>
        <taxon>Pterygota</taxon>
        <taxon>Neoptera</taxon>
        <taxon>Endopterygota</taxon>
        <taxon>Coleoptera</taxon>
        <taxon>Polyphaga</taxon>
        <taxon>Cucujiformia</taxon>
        <taxon>Coccinelloidea</taxon>
        <taxon>Coccinellidae</taxon>
        <taxon>Epilachninae</taxon>
        <taxon>Epilachnini</taxon>
        <taxon>Henosepilachna</taxon>
    </lineage>
</organism>
<evidence type="ECO:0008006" key="5">
    <source>
        <dbReference type="Google" id="ProtNLM"/>
    </source>
</evidence>
<dbReference type="Proteomes" id="UP001431783">
    <property type="component" value="Unassembled WGS sequence"/>
</dbReference>
<name>A0AAW1TUK8_9CUCU</name>
<dbReference type="PANTHER" id="PTHR10760">
    <property type="entry name" value="TORSIN"/>
    <property type="match status" value="1"/>
</dbReference>
<dbReference type="SUPFAM" id="SSF52540">
    <property type="entry name" value="P-loop containing nucleoside triphosphate hydrolases"/>
    <property type="match status" value="1"/>
</dbReference>
<dbReference type="GO" id="GO:0071218">
    <property type="term" value="P:cellular response to misfolded protein"/>
    <property type="evidence" value="ECO:0007669"/>
    <property type="project" value="TreeGrafter"/>
</dbReference>
<dbReference type="FunFam" id="3.40.50.300:FF:002370">
    <property type="entry name" value="Torsin family 3, member A"/>
    <property type="match status" value="1"/>
</dbReference>
<keyword evidence="2" id="KW-1133">Transmembrane helix</keyword>
<comment type="similarity">
    <text evidence="1">Belongs to the ClpA/ClpB family. Torsin subfamily.</text>
</comment>
<dbReference type="InterPro" id="IPR010448">
    <property type="entry name" value="Torsin"/>
</dbReference>
<feature type="transmembrane region" description="Helical" evidence="2">
    <location>
        <begin position="7"/>
        <end position="35"/>
    </location>
</feature>
<dbReference type="Pfam" id="PF06309">
    <property type="entry name" value="Torsin"/>
    <property type="match status" value="1"/>
</dbReference>
<protein>
    <recommendedName>
        <fullName evidence="5">Torsin</fullName>
    </recommendedName>
</protein>
<reference evidence="3 4" key="1">
    <citation type="submission" date="2023-03" db="EMBL/GenBank/DDBJ databases">
        <title>Genome insight into feeding habits of ladybird beetles.</title>
        <authorList>
            <person name="Li H.-S."/>
            <person name="Huang Y.-H."/>
            <person name="Pang H."/>
        </authorList>
    </citation>
    <scope>NUCLEOTIDE SEQUENCE [LARGE SCALE GENOMIC DNA]</scope>
    <source>
        <strain evidence="3">SYSU_2023b</strain>
        <tissue evidence="3">Whole body</tissue>
    </source>
</reference>
<comment type="caution">
    <text evidence="3">The sequence shown here is derived from an EMBL/GenBank/DDBJ whole genome shotgun (WGS) entry which is preliminary data.</text>
</comment>